<keyword evidence="2" id="KW-1185">Reference proteome</keyword>
<dbReference type="OrthoDB" id="277129at2759"/>
<evidence type="ECO:0000313" key="1">
    <source>
        <dbReference type="EMBL" id="CAD2219068.1"/>
    </source>
</evidence>
<protein>
    <submittedName>
        <fullName evidence="1">Uncharacterized protein</fullName>
    </submittedName>
</protein>
<name>A0A7G2CGR4_9TRYP</name>
<dbReference type="Proteomes" id="UP000515908">
    <property type="component" value="Chromosome 12"/>
</dbReference>
<sequence length="361" mass="38405">MIGGAVCQQKLGGGYIQVVLGCIPDLESDVFTFDIIPEEADIKADGRPPPAVCFSSLDTKLSLQYERILSSHIGTLSQRLGPSCPVVGGLYPPIADSSQHAESESKEYQLDDSMFFVNDRVFKGSAIGIILRSKLLRGHSFSVVPSISLGAVTVKDVTCEDGVYTIPTIKDTTATDYIKQLYMSDDLSSKPCKIFLGVSNSVGGKVPVSFIGDPKKGIIQFTLPGALTLKSGDTLDFLVDDAELDTEAAASLLISLEKEINPICVEKDITIAREARRNVVASSSAGFHFSHIGLNTIARPDASIINLGNSNAMFAPSILQRCLGRSIPNGGFFSSGQVGSVNGVNAIFPRSSTYCVLEGLS</sequence>
<proteinExistence type="predicted"/>
<dbReference type="AlphaFoldDB" id="A0A7G2CGR4"/>
<dbReference type="VEuPathDB" id="TriTrypDB:ADEAN_000656100"/>
<evidence type="ECO:0000313" key="2">
    <source>
        <dbReference type="Proteomes" id="UP000515908"/>
    </source>
</evidence>
<organism evidence="1 2">
    <name type="scientific">Angomonas deanei</name>
    <dbReference type="NCBI Taxonomy" id="59799"/>
    <lineage>
        <taxon>Eukaryota</taxon>
        <taxon>Discoba</taxon>
        <taxon>Euglenozoa</taxon>
        <taxon>Kinetoplastea</taxon>
        <taxon>Metakinetoplastina</taxon>
        <taxon>Trypanosomatida</taxon>
        <taxon>Trypanosomatidae</taxon>
        <taxon>Strigomonadinae</taxon>
        <taxon>Angomonas</taxon>
    </lineage>
</organism>
<accession>A0A7G2CGR4</accession>
<gene>
    <name evidence="1" type="ORF">ADEAN_000656100</name>
</gene>
<dbReference type="EMBL" id="LR877156">
    <property type="protein sequence ID" value="CAD2219068.1"/>
    <property type="molecule type" value="Genomic_DNA"/>
</dbReference>
<reference evidence="1 2" key="1">
    <citation type="submission" date="2020-08" db="EMBL/GenBank/DDBJ databases">
        <authorList>
            <person name="Newling K."/>
            <person name="Davey J."/>
            <person name="Forrester S."/>
        </authorList>
    </citation>
    <scope>NUCLEOTIDE SEQUENCE [LARGE SCALE GENOMIC DNA]</scope>
    <source>
        <strain evidence="2">Crithidia deanei Carvalho (ATCC PRA-265)</strain>
    </source>
</reference>